<name>A0A7R9M6U6_9ACAR</name>
<dbReference type="Proteomes" id="UP000728032">
    <property type="component" value="Unassembled WGS sequence"/>
</dbReference>
<feature type="coiled-coil region" evidence="1">
    <location>
        <begin position="689"/>
        <end position="733"/>
    </location>
</feature>
<dbReference type="AlphaFoldDB" id="A0A7R9M6U6"/>
<feature type="coiled-coil region" evidence="1">
    <location>
        <begin position="332"/>
        <end position="359"/>
    </location>
</feature>
<evidence type="ECO:0000313" key="3">
    <source>
        <dbReference type="EMBL" id="CAD7654665.1"/>
    </source>
</evidence>
<organism evidence="3">
    <name type="scientific">Oppiella nova</name>
    <dbReference type="NCBI Taxonomy" id="334625"/>
    <lineage>
        <taxon>Eukaryota</taxon>
        <taxon>Metazoa</taxon>
        <taxon>Ecdysozoa</taxon>
        <taxon>Arthropoda</taxon>
        <taxon>Chelicerata</taxon>
        <taxon>Arachnida</taxon>
        <taxon>Acari</taxon>
        <taxon>Acariformes</taxon>
        <taxon>Sarcoptiformes</taxon>
        <taxon>Oribatida</taxon>
        <taxon>Brachypylina</taxon>
        <taxon>Oppioidea</taxon>
        <taxon>Oppiidae</taxon>
        <taxon>Oppiella</taxon>
    </lineage>
</organism>
<feature type="coiled-coil region" evidence="1">
    <location>
        <begin position="49"/>
        <end position="76"/>
    </location>
</feature>
<gene>
    <name evidence="3" type="ORF">ONB1V03_LOCUS11311</name>
</gene>
<evidence type="ECO:0000256" key="1">
    <source>
        <dbReference type="SAM" id="Coils"/>
    </source>
</evidence>
<dbReference type="EMBL" id="OC923155">
    <property type="protein sequence ID" value="CAD7654665.1"/>
    <property type="molecule type" value="Genomic_DNA"/>
</dbReference>
<dbReference type="OrthoDB" id="10652470at2759"/>
<sequence length="877" mass="100940">MRFYLVALLAVSATLYVADAGLPDVLIERARAIIAKAEADLKIIHGQGYQHLTRQVQAEIEKVRQLEIELQKLEKTKEVDPAKELEIENRLLAHENTLILEILKVQQIIQEEVRGKTAEALIAHAQGLIAHAEADLKRHKESGHVVAEIESEILALHRLVRELETLEKGKHVPPEQVFHIEIRMLHHENRLEVEVLRLDHEHKSLTPKLPDILIKRAQAIILRAEIDIHHHKGKGRLTHLMEEEVKKVRQTEMELLLLEHDKHLDTELAYHVEMALLQHEYFLIEESLRLELEPVHKPAARVGDLPEELIKRARAILIQAEHDLQFIHGQGYEHLTREVRSEIEKVRQFEKELQKLDQSKHIDPEKQLELENRLLAHENTLILEILKVEQIIQEEVRGKTAEALIAHAQGLIAHAEADLKRHKESGHVVEALEHEIKALHSLVKELETLEKGKHVPPERVFHVEIRMLYHENRLELEVLRLDQEHKSLTPKLPDILIKRAQAIILRAEIDIHRHKGKGRLTHLMEEEVHKVRAIEMELLLLEHDKHLDTKKGFETEMALLQHEYFLIEESLRLELEPVPAPGGARVAGLPDVLIQRARAIIAKAEQDLQFIHGQGYAHLTREVQAEVQKVRELEKELIAMDQSKHVDPAKELELENRLLAHENTLILEILKVEQIIQEEVRGKTAEALIAGAQAIIKHAEADLKRHKEAGHVVEQIEHEIKALHELVKELETLEKGKHVPPEKVFEVEIRMLTHANHLSMEVLVLDHQHKELSPRLPEALIQTARAIILRAEIDIHRHKGRGKLVHVMEAEVSHVRALEVELLLLEKGKHVDTQKGFEIELALLQHEYNLLEESLRLELDPSVIVEKSAAPEPTLPE</sequence>
<protein>
    <submittedName>
        <fullName evidence="3">Uncharacterized protein</fullName>
    </submittedName>
</protein>
<evidence type="ECO:0000256" key="2">
    <source>
        <dbReference type="SAM" id="SignalP"/>
    </source>
</evidence>
<feature type="non-terminal residue" evidence="3">
    <location>
        <position position="1"/>
    </location>
</feature>
<accession>A0A7R9M6U6</accession>
<feature type="chain" id="PRO_5036403602" evidence="2">
    <location>
        <begin position="21"/>
        <end position="877"/>
    </location>
</feature>
<reference evidence="3" key="1">
    <citation type="submission" date="2020-11" db="EMBL/GenBank/DDBJ databases">
        <authorList>
            <person name="Tran Van P."/>
        </authorList>
    </citation>
    <scope>NUCLEOTIDE SEQUENCE</scope>
</reference>
<dbReference type="EMBL" id="CAJPVJ010008330">
    <property type="protein sequence ID" value="CAG2171852.1"/>
    <property type="molecule type" value="Genomic_DNA"/>
</dbReference>
<proteinExistence type="predicted"/>
<feature type="signal peptide" evidence="2">
    <location>
        <begin position="1"/>
        <end position="20"/>
    </location>
</feature>
<keyword evidence="4" id="KW-1185">Reference proteome</keyword>
<keyword evidence="2" id="KW-0732">Signal</keyword>
<keyword evidence="1" id="KW-0175">Coiled coil</keyword>
<evidence type="ECO:0000313" key="4">
    <source>
        <dbReference type="Proteomes" id="UP000728032"/>
    </source>
</evidence>